<sequence>MEIKIGFIMGPSPVTVGMVFVKPGDRVKSGDKLMEYEAQKGVIPVIASKDGTVQKVLVTQGDKVNADDILFEVNDVFTEAANETSADIIKETDMNCELLIIGAGPGGYVAAIRAAQCGIETIVVEKGEVGGTCLNEGCIPTKAFVKTAQLFHEISESERYGIHVQEADVNFAKVIRRKNEVRDQLRRGVDSLLREHGVKILNGVGSFCSEKQVDVAAPGAIYHVTAKNIIIATGSKISQLQISGADLPVVLNSQSVLDLEKLPSSITIVGGGVIGMEFASILVSLGVKVHVVEFLDRVLAMLDKDVSGEIQELLQSRGVQIHTSSKVMSIEQSVDGQAIVTYQQGEEVFRLVSERVLISIGREPNLDNLQLEKAGVKLCEKKRGIEVNEFMQTNVPHIYAIGDVTNVIQLAHVASHQGFCAINNILGQAEKMDYSVVPNVVFTNPEAAAVGMTEAECERQRIAFRVAKFPYYANGKALIMNETKGFVKLVQDSTSKKIIGASIVGPDADTAINILSFAIRFGLTDKDIASVIFPHPTTSETIFECASGLTNASIHLHKNDYLK</sequence>
<keyword evidence="9 13" id="KW-0520">NAD</keyword>
<dbReference type="Pfam" id="PF00364">
    <property type="entry name" value="Biotin_lipoyl"/>
    <property type="match status" value="1"/>
</dbReference>
<evidence type="ECO:0000256" key="9">
    <source>
        <dbReference type="ARBA" id="ARBA00023027"/>
    </source>
</evidence>
<dbReference type="InterPro" id="IPR036188">
    <property type="entry name" value="FAD/NAD-bd_sf"/>
</dbReference>
<dbReference type="PRINTS" id="PR00411">
    <property type="entry name" value="PNDRDTASEI"/>
</dbReference>
<dbReference type="PIRSF" id="PIRSF000350">
    <property type="entry name" value="Mercury_reductase_MerA"/>
    <property type="match status" value="1"/>
</dbReference>
<dbReference type="InterPro" id="IPR006258">
    <property type="entry name" value="Lipoamide_DH"/>
</dbReference>
<dbReference type="InterPro" id="IPR000089">
    <property type="entry name" value="Biotin_lipoyl"/>
</dbReference>
<dbReference type="PROSITE" id="PS00076">
    <property type="entry name" value="PYRIDINE_REDOX_1"/>
    <property type="match status" value="1"/>
</dbReference>
<evidence type="ECO:0000256" key="6">
    <source>
        <dbReference type="ARBA" id="ARBA00022630"/>
    </source>
</evidence>
<evidence type="ECO:0000256" key="13">
    <source>
        <dbReference type="RuleBase" id="RU003692"/>
    </source>
</evidence>
<dbReference type="GO" id="GO:0004148">
    <property type="term" value="F:dihydrolipoyl dehydrogenase (NADH) activity"/>
    <property type="evidence" value="ECO:0007669"/>
    <property type="project" value="UniProtKB-EC"/>
</dbReference>
<reference evidence="15" key="1">
    <citation type="submission" date="2024-05" db="EMBL/GenBank/DDBJ databases">
        <title>Isolation and characterization of Sporomusa carbonis sp. nov., a carboxydotrophic hydrogenogen in the genus of Sporomusa isolated from a charcoal burning pile.</title>
        <authorList>
            <person name="Boeer T."/>
            <person name="Rosenbaum F."/>
            <person name="Eysell L."/>
            <person name="Mueller V."/>
            <person name="Daniel R."/>
            <person name="Poehlein A."/>
        </authorList>
    </citation>
    <scope>NUCLEOTIDE SEQUENCE [LARGE SCALE GENOMIC DNA]</scope>
    <source>
        <strain evidence="15">DSM 3132</strain>
    </source>
</reference>
<dbReference type="SUPFAM" id="SSF51230">
    <property type="entry name" value="Single hybrid motif"/>
    <property type="match status" value="1"/>
</dbReference>
<comment type="similarity">
    <text evidence="2 13">Belongs to the class-I pyridine nucleotide-disulfide oxidoreductase family.</text>
</comment>
<evidence type="ECO:0000313" key="15">
    <source>
        <dbReference type="EMBL" id="XFO73900.1"/>
    </source>
</evidence>
<comment type="subcellular location">
    <subcellularLocation>
        <location evidence="1">Cytoplasm</location>
    </subcellularLocation>
</comment>
<evidence type="ECO:0000256" key="7">
    <source>
        <dbReference type="ARBA" id="ARBA00022827"/>
    </source>
</evidence>
<evidence type="ECO:0000256" key="3">
    <source>
        <dbReference type="ARBA" id="ARBA00012608"/>
    </source>
</evidence>
<evidence type="ECO:0000256" key="1">
    <source>
        <dbReference type="ARBA" id="ARBA00004496"/>
    </source>
</evidence>
<evidence type="ECO:0000313" key="16">
    <source>
        <dbReference type="Proteomes" id="UP000216052"/>
    </source>
</evidence>
<dbReference type="PRINTS" id="PR00368">
    <property type="entry name" value="FADPNR"/>
</dbReference>
<comment type="catalytic activity">
    <reaction evidence="12 13">
        <text>N(6)-[(R)-dihydrolipoyl]-L-lysyl-[protein] + NAD(+) = N(6)-[(R)-lipoyl]-L-lysyl-[protein] + NADH + H(+)</text>
        <dbReference type="Rhea" id="RHEA:15045"/>
        <dbReference type="Rhea" id="RHEA-COMP:10474"/>
        <dbReference type="Rhea" id="RHEA-COMP:10475"/>
        <dbReference type="ChEBI" id="CHEBI:15378"/>
        <dbReference type="ChEBI" id="CHEBI:57540"/>
        <dbReference type="ChEBI" id="CHEBI:57945"/>
        <dbReference type="ChEBI" id="CHEBI:83099"/>
        <dbReference type="ChEBI" id="CHEBI:83100"/>
        <dbReference type="EC" id="1.8.1.4"/>
    </reaction>
</comment>
<dbReference type="PANTHER" id="PTHR22912">
    <property type="entry name" value="DISULFIDE OXIDOREDUCTASE"/>
    <property type="match status" value="1"/>
</dbReference>
<dbReference type="InterPro" id="IPR023753">
    <property type="entry name" value="FAD/NAD-binding_dom"/>
</dbReference>
<keyword evidence="10" id="KW-1015">Disulfide bond</keyword>
<keyword evidence="6 13" id="KW-0285">Flavoprotein</keyword>
<dbReference type="Gene3D" id="3.30.390.30">
    <property type="match status" value="1"/>
</dbReference>
<evidence type="ECO:0000256" key="4">
    <source>
        <dbReference type="ARBA" id="ARBA00016961"/>
    </source>
</evidence>
<dbReference type="InterPro" id="IPR004099">
    <property type="entry name" value="Pyr_nucl-diS_OxRdtase_dimer"/>
</dbReference>
<dbReference type="PROSITE" id="PS50968">
    <property type="entry name" value="BIOTINYL_LIPOYL"/>
    <property type="match status" value="1"/>
</dbReference>
<dbReference type="CDD" id="cd06850">
    <property type="entry name" value="biotinyl_domain"/>
    <property type="match status" value="1"/>
</dbReference>
<keyword evidence="8 13" id="KW-0560">Oxidoreductase</keyword>
<organism evidence="15 16">
    <name type="scientific">Sporomusa acidovorans (strain ATCC 49682 / DSM 3132 / Mol)</name>
    <dbReference type="NCBI Taxonomy" id="1123286"/>
    <lineage>
        <taxon>Bacteria</taxon>
        <taxon>Bacillati</taxon>
        <taxon>Bacillota</taxon>
        <taxon>Negativicutes</taxon>
        <taxon>Selenomonadales</taxon>
        <taxon>Sporomusaceae</taxon>
        <taxon>Sporomusa</taxon>
    </lineage>
</organism>
<dbReference type="InterPro" id="IPR012999">
    <property type="entry name" value="Pyr_OxRdtase_I_AS"/>
</dbReference>
<dbReference type="EC" id="1.8.1.4" evidence="3 13"/>
<dbReference type="Pfam" id="PF02852">
    <property type="entry name" value="Pyr_redox_dim"/>
    <property type="match status" value="1"/>
</dbReference>
<dbReference type="InterPro" id="IPR050151">
    <property type="entry name" value="Class-I_Pyr_Nuc-Dis_Oxidored"/>
</dbReference>
<dbReference type="Proteomes" id="UP000216052">
    <property type="component" value="Chromosome"/>
</dbReference>
<dbReference type="SUPFAM" id="SSF51905">
    <property type="entry name" value="FAD/NAD(P)-binding domain"/>
    <property type="match status" value="1"/>
</dbReference>
<feature type="domain" description="Lipoyl-binding" evidence="14">
    <location>
        <begin position="1"/>
        <end position="74"/>
    </location>
</feature>
<gene>
    <name evidence="15" type="primary">pdhD</name>
    <name evidence="15" type="ORF">SPACI_040080</name>
</gene>
<comment type="miscellaneous">
    <text evidence="13">The active site is a redox-active disulfide bond.</text>
</comment>
<evidence type="ECO:0000256" key="2">
    <source>
        <dbReference type="ARBA" id="ARBA00007532"/>
    </source>
</evidence>
<evidence type="ECO:0000256" key="12">
    <source>
        <dbReference type="ARBA" id="ARBA00049187"/>
    </source>
</evidence>
<dbReference type="InterPro" id="IPR011053">
    <property type="entry name" value="Single_hybrid_motif"/>
</dbReference>
<evidence type="ECO:0000259" key="14">
    <source>
        <dbReference type="PROSITE" id="PS50968"/>
    </source>
</evidence>
<dbReference type="Gene3D" id="3.50.50.60">
    <property type="entry name" value="FAD/NAD(P)-binding domain"/>
    <property type="match status" value="2"/>
</dbReference>
<dbReference type="RefSeq" id="WP_093794081.1">
    <property type="nucleotide sequence ID" value="NZ_CP155571.1"/>
</dbReference>
<keyword evidence="7 13" id="KW-0274">FAD</keyword>
<proteinExistence type="inferred from homology"/>
<dbReference type="InterPro" id="IPR016156">
    <property type="entry name" value="FAD/NAD-linked_Rdtase_dimer_sf"/>
</dbReference>
<dbReference type="Gene3D" id="2.40.50.100">
    <property type="match status" value="1"/>
</dbReference>
<dbReference type="Pfam" id="PF07992">
    <property type="entry name" value="Pyr_redox_2"/>
    <property type="match status" value="1"/>
</dbReference>
<keyword evidence="16" id="KW-1185">Reference proteome</keyword>
<protein>
    <recommendedName>
        <fullName evidence="4 13">Dihydrolipoyl dehydrogenase</fullName>
        <ecNumber evidence="3 13">1.8.1.4</ecNumber>
    </recommendedName>
</protein>
<comment type="cofactor">
    <cofactor evidence="13">
        <name>FAD</name>
        <dbReference type="ChEBI" id="CHEBI:57692"/>
    </cofactor>
    <text evidence="13">Binds 1 FAD per subunit.</text>
</comment>
<name>A0ABZ3J754_SPOA4</name>
<evidence type="ECO:0000256" key="8">
    <source>
        <dbReference type="ARBA" id="ARBA00023002"/>
    </source>
</evidence>
<evidence type="ECO:0000256" key="11">
    <source>
        <dbReference type="ARBA" id="ARBA00023284"/>
    </source>
</evidence>
<dbReference type="PANTHER" id="PTHR22912:SF217">
    <property type="entry name" value="DIHYDROLIPOYL DEHYDROGENASE"/>
    <property type="match status" value="1"/>
</dbReference>
<dbReference type="EMBL" id="CP155571">
    <property type="protein sequence ID" value="XFO73900.1"/>
    <property type="molecule type" value="Genomic_DNA"/>
</dbReference>
<dbReference type="NCBIfam" id="TIGR01350">
    <property type="entry name" value="lipoamide_DH"/>
    <property type="match status" value="1"/>
</dbReference>
<keyword evidence="5" id="KW-0963">Cytoplasm</keyword>
<evidence type="ECO:0000256" key="10">
    <source>
        <dbReference type="ARBA" id="ARBA00023157"/>
    </source>
</evidence>
<dbReference type="SUPFAM" id="SSF55424">
    <property type="entry name" value="FAD/NAD-linked reductases, dimerisation (C-terminal) domain"/>
    <property type="match status" value="1"/>
</dbReference>
<keyword evidence="11 13" id="KW-0676">Redox-active center</keyword>
<dbReference type="InterPro" id="IPR001100">
    <property type="entry name" value="Pyr_nuc-diS_OxRdtase"/>
</dbReference>
<evidence type="ECO:0000256" key="5">
    <source>
        <dbReference type="ARBA" id="ARBA00022490"/>
    </source>
</evidence>
<accession>A0ABZ3J754</accession>